<dbReference type="Gene3D" id="2.20.28.10">
    <property type="match status" value="1"/>
</dbReference>
<proteinExistence type="inferred from homology"/>
<dbReference type="EC" id="3.6.4.12" evidence="12"/>
<dbReference type="GO" id="GO:0005656">
    <property type="term" value="C:nuclear pre-replicative complex"/>
    <property type="evidence" value="ECO:0007669"/>
    <property type="project" value="UniProtKB-ARBA"/>
</dbReference>
<dbReference type="InterPro" id="IPR033762">
    <property type="entry name" value="MCM_OB"/>
</dbReference>
<evidence type="ECO:0000256" key="11">
    <source>
        <dbReference type="RuleBase" id="RU004070"/>
    </source>
</evidence>
<dbReference type="PRINTS" id="PR01662">
    <property type="entry name" value="MCMPROTEIN6"/>
</dbReference>
<dbReference type="GO" id="GO:0003697">
    <property type="term" value="F:single-stranded DNA binding"/>
    <property type="evidence" value="ECO:0007669"/>
    <property type="project" value="TreeGrafter"/>
</dbReference>
<dbReference type="GO" id="GO:0031261">
    <property type="term" value="C:DNA replication preinitiation complex"/>
    <property type="evidence" value="ECO:0007669"/>
    <property type="project" value="UniProtKB-ARBA"/>
</dbReference>
<keyword evidence="7 11" id="KW-0067">ATP-binding</keyword>
<keyword evidence="8 11" id="KW-0238">DNA-binding</keyword>
<dbReference type="GO" id="GO:0006279">
    <property type="term" value="P:premeiotic DNA replication"/>
    <property type="evidence" value="ECO:0007669"/>
    <property type="project" value="UniProtKB-ARBA"/>
</dbReference>
<dbReference type="GO" id="GO:0005524">
    <property type="term" value="F:ATP binding"/>
    <property type="evidence" value="ECO:0007669"/>
    <property type="project" value="UniProtKB-UniRule"/>
</dbReference>
<accession>A0A177EEL0</accession>
<dbReference type="PRINTS" id="PR01657">
    <property type="entry name" value="MCMFAMILY"/>
</dbReference>
<protein>
    <recommendedName>
        <fullName evidence="12">DNA replication licensing factor MCM6</fullName>
        <ecNumber evidence="12">3.6.4.12</ecNumber>
    </recommendedName>
</protein>
<dbReference type="GO" id="GO:0006270">
    <property type="term" value="P:DNA replication initiation"/>
    <property type="evidence" value="ECO:0007669"/>
    <property type="project" value="UniProtKB-UniRule"/>
</dbReference>
<dbReference type="Gene3D" id="3.30.1640.10">
    <property type="entry name" value="mini-chromosome maintenance (MCM) complex, chain A, domain 1"/>
    <property type="match status" value="1"/>
</dbReference>
<keyword evidence="10 12" id="KW-0131">Cell cycle</keyword>
<evidence type="ECO:0000256" key="9">
    <source>
        <dbReference type="ARBA" id="ARBA00023242"/>
    </source>
</evidence>
<dbReference type="InterPro" id="IPR001208">
    <property type="entry name" value="MCM_dom"/>
</dbReference>
<dbReference type="Gene3D" id="1.20.58.870">
    <property type="match status" value="1"/>
</dbReference>
<keyword evidence="9" id="KW-0539">Nucleus</keyword>
<evidence type="ECO:0000256" key="10">
    <source>
        <dbReference type="ARBA" id="ARBA00023306"/>
    </source>
</evidence>
<dbReference type="GO" id="GO:0042555">
    <property type="term" value="C:MCM complex"/>
    <property type="evidence" value="ECO:0007669"/>
    <property type="project" value="UniProtKB-UniRule"/>
</dbReference>
<reference evidence="14 15" key="1">
    <citation type="submission" date="2016-02" db="EMBL/GenBank/DDBJ databases">
        <title>Discovery of a natural microsporidian pathogen with a broad tissue tropism in Caenorhabditis elegans.</title>
        <authorList>
            <person name="Luallen R.J."/>
            <person name="Reinke A.W."/>
            <person name="Tong L."/>
            <person name="Botts M.R."/>
            <person name="Felix M.-A."/>
            <person name="Troemel E.R."/>
        </authorList>
    </citation>
    <scope>NUCLEOTIDE SEQUENCE [LARGE SCALE GENOMIC DNA]</scope>
    <source>
        <strain evidence="14 15">JUm2807</strain>
    </source>
</reference>
<feature type="domain" description="MCM C-terminal AAA(+) ATPase" evidence="13">
    <location>
        <begin position="324"/>
        <end position="529"/>
    </location>
</feature>
<dbReference type="RefSeq" id="XP_067544463.1">
    <property type="nucleotide sequence ID" value="XM_067688876.1"/>
</dbReference>
<dbReference type="Pfam" id="PF00493">
    <property type="entry name" value="MCM"/>
    <property type="match status" value="1"/>
</dbReference>
<evidence type="ECO:0000256" key="12">
    <source>
        <dbReference type="RuleBase" id="RU368064"/>
    </source>
</evidence>
<organism evidence="14 15">
    <name type="scientific">Nematocida displodere</name>
    <dbReference type="NCBI Taxonomy" id="1805483"/>
    <lineage>
        <taxon>Eukaryota</taxon>
        <taxon>Fungi</taxon>
        <taxon>Fungi incertae sedis</taxon>
        <taxon>Microsporidia</taxon>
        <taxon>Nematocida</taxon>
    </lineage>
</organism>
<dbReference type="GO" id="GO:0043596">
    <property type="term" value="C:nuclear replication fork"/>
    <property type="evidence" value="ECO:0007669"/>
    <property type="project" value="UniProtKB-ARBA"/>
</dbReference>
<dbReference type="FunFam" id="2.20.28.10:FF:000003">
    <property type="entry name" value="DNA helicase"/>
    <property type="match status" value="1"/>
</dbReference>
<sequence length="744" mass="82807">MDTLSVHSFVSFLESDHGGKKKPYIEEIKRAIEENRRALSLKYSDFLEYSQEMAIALKKDFYKAEKSLQGAIEAISAKHCPEFKEKGILTRQERFAPCVYGMEMVYSVRDLKSTLLNQLVSFSGIVTRSAQVRPELLEGAFSCLECKALVRGILQERKYRQPTHCINPICLNRSKFRLAVEESSFCDWQKIRVQEPIGETEDAHIIPRTVEVLLRDDLVELIKPGDNVVITGYLMAVPSPRSVLGQSSTAKVGLSKAPEADATRGASSQGRGVGHEFIFAAVSVGRTQYDPYTSFLSKEASEETLSFTQLERLQISTMLKTPNLLTKLANSLFPSICGHENIKVSILLMLVGGTAKTTMEGISLRGDINILLVGDPGTAKSQFLKQTTALLQRGVYTSGKGSSAAGLTASVIKDETGEFTIEAGALMLSDSGVCCIDEFDKMDEKDRVAIHEAMEQQTITIAKGGIHATLSARASILAASNPVRGRYDIRKTLRQNVRLSPPIMSRFDLFFVLIDNISIEHDQIISSYILKNHMNFQNEHVFLADAPFPIEDVKTFIRAAKSRAPTISEEATASIVSKYLEIRKTNTTHSFSATPRQLESIIRLSEAVAKVFALEEVSVECVEQAYALLSGSVMNIITDDIKISVSDMVGDQEITITYEEYIRLTSDLVYLVQTKGGEDQGISRENLVKSFIEENEEQIQTTEDYHSLTEKVNGVINQLTYKEGVFYEQGENMNIYLHPNYSTF</sequence>
<evidence type="ECO:0000313" key="15">
    <source>
        <dbReference type="Proteomes" id="UP000185944"/>
    </source>
</evidence>
<dbReference type="AlphaFoldDB" id="A0A177EEL0"/>
<evidence type="ECO:0000256" key="8">
    <source>
        <dbReference type="ARBA" id="ARBA00023125"/>
    </source>
</evidence>
<evidence type="ECO:0000313" key="14">
    <source>
        <dbReference type="EMBL" id="OAG29911.1"/>
    </source>
</evidence>
<dbReference type="InterPro" id="IPR041024">
    <property type="entry name" value="Mcm6_C"/>
</dbReference>
<dbReference type="Pfam" id="PF14551">
    <property type="entry name" value="MCM_N"/>
    <property type="match status" value="1"/>
</dbReference>
<keyword evidence="3 12" id="KW-0235">DNA replication</keyword>
<comment type="caution">
    <text evidence="14">The sequence shown here is derived from an EMBL/GenBank/DDBJ whole genome shotgun (WGS) entry which is preliminary data.</text>
</comment>
<dbReference type="Gene3D" id="3.40.50.300">
    <property type="entry name" value="P-loop containing nucleotide triphosphate hydrolases"/>
    <property type="match status" value="1"/>
</dbReference>
<dbReference type="VEuPathDB" id="MicrosporidiaDB:NEDG_01458"/>
<dbReference type="PANTHER" id="PTHR11630">
    <property type="entry name" value="DNA REPLICATION LICENSING FACTOR MCM FAMILY MEMBER"/>
    <property type="match status" value="1"/>
</dbReference>
<dbReference type="InterPro" id="IPR012340">
    <property type="entry name" value="NA-bd_OB-fold"/>
</dbReference>
<dbReference type="PROSITE" id="PS00847">
    <property type="entry name" value="MCM_1"/>
    <property type="match status" value="1"/>
</dbReference>
<comment type="function">
    <text evidence="12">Acts as component of the MCM2-7 complex (MCM complex) which is the replicative helicase essential for 'once per cell cycle' DNA replication initiation and elongation in eukaryotic cells. The active ATPase sites in the MCM2-7 ring are formed through the interaction surfaces of two neighboring subunits such that a critical structure of a conserved arginine finger motif is provided in trans relative to the ATP-binding site of the Walker A box of the adjacent subunit. The six ATPase active sites, however, are likely to contribute differentially to the complex helicase activity.</text>
</comment>
<evidence type="ECO:0000256" key="7">
    <source>
        <dbReference type="ARBA" id="ARBA00022840"/>
    </source>
</evidence>
<keyword evidence="4 11" id="KW-0547">Nucleotide-binding</keyword>
<comment type="similarity">
    <text evidence="2 11">Belongs to the MCM family.</text>
</comment>
<dbReference type="Proteomes" id="UP000185944">
    <property type="component" value="Unassembled WGS sequence"/>
</dbReference>
<dbReference type="SUPFAM" id="SSF52540">
    <property type="entry name" value="P-loop containing nucleoside triphosphate hydrolases"/>
    <property type="match status" value="1"/>
</dbReference>
<keyword evidence="5 12" id="KW-0378">Hydrolase</keyword>
<dbReference type="STRING" id="1805483.A0A177EEL0"/>
<evidence type="ECO:0000256" key="2">
    <source>
        <dbReference type="ARBA" id="ARBA00008010"/>
    </source>
</evidence>
<evidence type="ECO:0000256" key="6">
    <source>
        <dbReference type="ARBA" id="ARBA00022806"/>
    </source>
</evidence>
<dbReference type="GO" id="GO:0016887">
    <property type="term" value="F:ATP hydrolysis activity"/>
    <property type="evidence" value="ECO:0007669"/>
    <property type="project" value="RHEA"/>
</dbReference>
<dbReference type="GO" id="GO:1990518">
    <property type="term" value="F:single-stranded 3'-5' DNA helicase activity"/>
    <property type="evidence" value="ECO:0007669"/>
    <property type="project" value="TreeGrafter"/>
</dbReference>
<evidence type="ECO:0000256" key="3">
    <source>
        <dbReference type="ARBA" id="ARBA00022705"/>
    </source>
</evidence>
<dbReference type="GO" id="GO:0097373">
    <property type="term" value="C:MCM core complex"/>
    <property type="evidence" value="ECO:0007669"/>
    <property type="project" value="UniProtKB-ARBA"/>
</dbReference>
<dbReference type="OrthoDB" id="1744952at2759"/>
<dbReference type="PROSITE" id="PS50051">
    <property type="entry name" value="MCM_2"/>
    <property type="match status" value="1"/>
</dbReference>
<dbReference type="PANTHER" id="PTHR11630:SF43">
    <property type="entry name" value="DNA REPLICATION LICENSING FACTOR MCM6"/>
    <property type="match status" value="1"/>
</dbReference>
<evidence type="ECO:0000259" key="13">
    <source>
        <dbReference type="PROSITE" id="PS50051"/>
    </source>
</evidence>
<evidence type="ECO:0000256" key="1">
    <source>
        <dbReference type="ARBA" id="ARBA00004123"/>
    </source>
</evidence>
<dbReference type="SMART" id="SM00350">
    <property type="entry name" value="MCM"/>
    <property type="match status" value="1"/>
</dbReference>
<dbReference type="SUPFAM" id="SSF50249">
    <property type="entry name" value="Nucleic acid-binding proteins"/>
    <property type="match status" value="1"/>
</dbReference>
<dbReference type="InterPro" id="IPR027417">
    <property type="entry name" value="P-loop_NTPase"/>
</dbReference>
<comment type="catalytic activity">
    <reaction evidence="12">
        <text>ATP + H2O = ADP + phosphate + H(+)</text>
        <dbReference type="Rhea" id="RHEA:13065"/>
        <dbReference type="ChEBI" id="CHEBI:15377"/>
        <dbReference type="ChEBI" id="CHEBI:15378"/>
        <dbReference type="ChEBI" id="CHEBI:30616"/>
        <dbReference type="ChEBI" id="CHEBI:43474"/>
        <dbReference type="ChEBI" id="CHEBI:456216"/>
        <dbReference type="EC" id="3.6.4.12"/>
    </reaction>
</comment>
<dbReference type="Pfam" id="PF18263">
    <property type="entry name" value="WHD_MCM6"/>
    <property type="match status" value="1"/>
</dbReference>
<evidence type="ECO:0000256" key="5">
    <source>
        <dbReference type="ARBA" id="ARBA00022801"/>
    </source>
</evidence>
<dbReference type="InterPro" id="IPR008049">
    <property type="entry name" value="MCM6"/>
</dbReference>
<dbReference type="InterPro" id="IPR018525">
    <property type="entry name" value="MCM_CS"/>
</dbReference>
<dbReference type="GO" id="GO:1902969">
    <property type="term" value="P:mitotic DNA replication"/>
    <property type="evidence" value="ECO:0007669"/>
    <property type="project" value="TreeGrafter"/>
</dbReference>
<comment type="subcellular location">
    <subcellularLocation>
        <location evidence="1 12">Nucleus</location>
    </subcellularLocation>
</comment>
<dbReference type="GO" id="GO:0000727">
    <property type="term" value="P:double-strand break repair via break-induced replication"/>
    <property type="evidence" value="ECO:0007669"/>
    <property type="project" value="TreeGrafter"/>
</dbReference>
<dbReference type="InterPro" id="IPR031327">
    <property type="entry name" value="MCM"/>
</dbReference>
<dbReference type="InterPro" id="IPR027925">
    <property type="entry name" value="MCM_N"/>
</dbReference>
<dbReference type="InterPro" id="IPR041562">
    <property type="entry name" value="MCM_lid"/>
</dbReference>
<keyword evidence="6 12" id="KW-0347">Helicase</keyword>
<dbReference type="GeneID" id="93647808"/>
<dbReference type="Pfam" id="PF17207">
    <property type="entry name" value="MCM_OB"/>
    <property type="match status" value="1"/>
</dbReference>
<keyword evidence="15" id="KW-1185">Reference proteome</keyword>
<gene>
    <name evidence="14" type="ORF">NEDG_01458</name>
</gene>
<name>A0A177EEL0_9MICR</name>
<dbReference type="EMBL" id="LTDL01000038">
    <property type="protein sequence ID" value="OAG29911.1"/>
    <property type="molecule type" value="Genomic_DNA"/>
</dbReference>
<evidence type="ECO:0000256" key="4">
    <source>
        <dbReference type="ARBA" id="ARBA00022741"/>
    </source>
</evidence>
<dbReference type="Pfam" id="PF17855">
    <property type="entry name" value="MCM_lid"/>
    <property type="match status" value="1"/>
</dbReference>
<comment type="subunit">
    <text evidence="12">Component of the MCM2-7 complex.</text>
</comment>
<dbReference type="Gene3D" id="2.40.50.140">
    <property type="entry name" value="Nucleic acid-binding proteins"/>
    <property type="match status" value="1"/>
</dbReference>